<dbReference type="Pfam" id="PF13411">
    <property type="entry name" value="MerR_1"/>
    <property type="match status" value="1"/>
</dbReference>
<evidence type="ECO:0000256" key="1">
    <source>
        <dbReference type="ARBA" id="ARBA00022491"/>
    </source>
</evidence>
<dbReference type="Gene3D" id="1.10.1660.10">
    <property type="match status" value="1"/>
</dbReference>
<comment type="caution">
    <text evidence="6">The sequence shown here is derived from an EMBL/GenBank/DDBJ whole genome shotgun (WGS) entry which is preliminary data.</text>
</comment>
<dbReference type="AlphaFoldDB" id="H0R581"/>
<dbReference type="SMART" id="SM00422">
    <property type="entry name" value="HTH_MERR"/>
    <property type="match status" value="1"/>
</dbReference>
<dbReference type="GO" id="GO:0003700">
    <property type="term" value="F:DNA-binding transcription factor activity"/>
    <property type="evidence" value="ECO:0007669"/>
    <property type="project" value="InterPro"/>
</dbReference>
<dbReference type="STRING" id="1077974.GOEFS_106_01300"/>
<protein>
    <submittedName>
        <fullName evidence="6">Putative MerR family transcriptional regulator</fullName>
    </submittedName>
</protein>
<evidence type="ECO:0000256" key="2">
    <source>
        <dbReference type="ARBA" id="ARBA00023015"/>
    </source>
</evidence>
<keyword evidence="1" id="KW-0678">Repressor</keyword>
<dbReference type="Proteomes" id="UP000035034">
    <property type="component" value="Unassembled WGS sequence"/>
</dbReference>
<keyword evidence="7" id="KW-1185">Reference proteome</keyword>
<dbReference type="EMBL" id="BAEH01000106">
    <property type="protein sequence ID" value="GAB20232.1"/>
    <property type="molecule type" value="Genomic_DNA"/>
</dbReference>
<evidence type="ECO:0000313" key="6">
    <source>
        <dbReference type="EMBL" id="GAB20232.1"/>
    </source>
</evidence>
<dbReference type="InterPro" id="IPR047057">
    <property type="entry name" value="MerR_fam"/>
</dbReference>
<dbReference type="SUPFAM" id="SSF46955">
    <property type="entry name" value="Putative DNA-binding domain"/>
    <property type="match status" value="1"/>
</dbReference>
<accession>H0R581</accession>
<organism evidence="6 7">
    <name type="scientific">Gordonia effusa NBRC 100432</name>
    <dbReference type="NCBI Taxonomy" id="1077974"/>
    <lineage>
        <taxon>Bacteria</taxon>
        <taxon>Bacillati</taxon>
        <taxon>Actinomycetota</taxon>
        <taxon>Actinomycetes</taxon>
        <taxon>Mycobacteriales</taxon>
        <taxon>Gordoniaceae</taxon>
        <taxon>Gordonia</taxon>
    </lineage>
</organism>
<gene>
    <name evidence="6" type="ORF">GOEFS_106_01300</name>
</gene>
<dbReference type="PANTHER" id="PTHR30204:SF69">
    <property type="entry name" value="MERR-FAMILY TRANSCRIPTIONAL REGULATOR"/>
    <property type="match status" value="1"/>
</dbReference>
<keyword evidence="3" id="KW-0238">DNA-binding</keyword>
<evidence type="ECO:0000313" key="7">
    <source>
        <dbReference type="Proteomes" id="UP000035034"/>
    </source>
</evidence>
<reference evidence="6 7" key="1">
    <citation type="submission" date="2011-12" db="EMBL/GenBank/DDBJ databases">
        <title>Whole genome shotgun sequence of Gordonia effusa NBRC 100432.</title>
        <authorList>
            <person name="Yoshida I."/>
            <person name="Takarada H."/>
            <person name="Hosoyama A."/>
            <person name="Tsuchikane K."/>
            <person name="Katsumata H."/>
            <person name="Yamazaki S."/>
            <person name="Fujita N."/>
        </authorList>
    </citation>
    <scope>NUCLEOTIDE SEQUENCE [LARGE SCALE GENOMIC DNA]</scope>
    <source>
        <strain evidence="6 7">NBRC 100432</strain>
    </source>
</reference>
<dbReference type="InterPro" id="IPR000551">
    <property type="entry name" value="MerR-type_HTH_dom"/>
</dbReference>
<evidence type="ECO:0000256" key="3">
    <source>
        <dbReference type="ARBA" id="ARBA00023125"/>
    </source>
</evidence>
<proteinExistence type="predicted"/>
<evidence type="ECO:0000256" key="4">
    <source>
        <dbReference type="ARBA" id="ARBA00023163"/>
    </source>
</evidence>
<name>H0R581_9ACTN</name>
<dbReference type="PRINTS" id="PR00040">
    <property type="entry name" value="HTHMERR"/>
</dbReference>
<dbReference type="PROSITE" id="PS50937">
    <property type="entry name" value="HTH_MERR_2"/>
    <property type="match status" value="1"/>
</dbReference>
<keyword evidence="4" id="KW-0804">Transcription</keyword>
<dbReference type="GO" id="GO:0003677">
    <property type="term" value="F:DNA binding"/>
    <property type="evidence" value="ECO:0007669"/>
    <property type="project" value="UniProtKB-KW"/>
</dbReference>
<dbReference type="PANTHER" id="PTHR30204">
    <property type="entry name" value="REDOX-CYCLING DRUG-SENSING TRANSCRIPTIONAL ACTIVATOR SOXR"/>
    <property type="match status" value="1"/>
</dbReference>
<sequence>MQISELAATTGHTVATVKFYLRTGLLPPGERTSATRATYDADHVQRLRLIRALIDVGGLSLAQVQQVLEVLGGEDRSPTEVLGAAYFALAGRAPTESDGRVRKVLVELGWAPLSHDPYLARLEEVVIALDDLGVPISDDALRTYARAAMDVATVDIDRADISSNQMTNLSKGLTTMAAGTILYEPILTGLRRLAHAEITISRYGRPTPADDERAHDKMGE</sequence>
<dbReference type="InterPro" id="IPR009061">
    <property type="entry name" value="DNA-bd_dom_put_sf"/>
</dbReference>
<keyword evidence="2" id="KW-0805">Transcription regulation</keyword>
<dbReference type="RefSeq" id="WP_007319567.1">
    <property type="nucleotide sequence ID" value="NZ_BAEH01000106.1"/>
</dbReference>
<feature type="domain" description="HTH merR-type" evidence="5">
    <location>
        <begin position="1"/>
        <end position="70"/>
    </location>
</feature>
<dbReference type="eggNOG" id="COG0789">
    <property type="taxonomic scope" value="Bacteria"/>
</dbReference>
<evidence type="ECO:0000259" key="5">
    <source>
        <dbReference type="PROSITE" id="PS50937"/>
    </source>
</evidence>